<dbReference type="CDD" id="cd04301">
    <property type="entry name" value="NAT_SF"/>
    <property type="match status" value="1"/>
</dbReference>
<proteinExistence type="predicted"/>
<dbReference type="AlphaFoldDB" id="A0A941HSK4"/>
<dbReference type="RefSeq" id="WP_211802731.1">
    <property type="nucleotide sequence ID" value="NZ_JAGSCS010000027.1"/>
</dbReference>
<evidence type="ECO:0000259" key="1">
    <source>
        <dbReference type="PROSITE" id="PS51186"/>
    </source>
</evidence>
<dbReference type="GO" id="GO:0016747">
    <property type="term" value="F:acyltransferase activity, transferring groups other than amino-acyl groups"/>
    <property type="evidence" value="ECO:0007669"/>
    <property type="project" value="InterPro"/>
</dbReference>
<dbReference type="EMBL" id="JAGSCS010000027">
    <property type="protein sequence ID" value="MBR0577332.1"/>
    <property type="molecule type" value="Genomic_DNA"/>
</dbReference>
<dbReference type="InterPro" id="IPR050276">
    <property type="entry name" value="MshD_Acetyltransferase"/>
</dbReference>
<dbReference type="Gene3D" id="3.40.630.30">
    <property type="match status" value="1"/>
</dbReference>
<dbReference type="Proteomes" id="UP000675379">
    <property type="component" value="Unassembled WGS sequence"/>
</dbReference>
<protein>
    <submittedName>
        <fullName evidence="2">GNAT family N-acetyltransferase</fullName>
    </submittedName>
</protein>
<keyword evidence="3" id="KW-1185">Reference proteome</keyword>
<dbReference type="SUPFAM" id="SSF55729">
    <property type="entry name" value="Acyl-CoA N-acyltransferases (Nat)"/>
    <property type="match status" value="1"/>
</dbReference>
<dbReference type="InterPro" id="IPR016181">
    <property type="entry name" value="Acyl_CoA_acyltransferase"/>
</dbReference>
<dbReference type="PANTHER" id="PTHR43617">
    <property type="entry name" value="L-AMINO ACID N-ACETYLTRANSFERASE"/>
    <property type="match status" value="1"/>
</dbReference>
<accession>A0A941HSK4</accession>
<evidence type="ECO:0000313" key="2">
    <source>
        <dbReference type="EMBL" id="MBR0577332.1"/>
    </source>
</evidence>
<sequence>MIELREVTIENWAKIIRLKPAPEQERFVAANSVSLAQAHFQPECRPLAVYDDDTPVGFIMYCLDPTDKEYWIFRLMIDKNHQSKGYGREAMELLLTLIRQDPEHHCVYISFEPENDWAKALYTKLGFVPDGRMVDGEVVYRLDYGN</sequence>
<name>A0A941HSK4_9CLOT</name>
<reference evidence="2" key="1">
    <citation type="submission" date="2021-04" db="EMBL/GenBank/DDBJ databases">
        <title>Proteiniclasticum sedimins sp. nov., an obligate anaerobic bacterium isolated from anaerobic sludge.</title>
        <authorList>
            <person name="Liu J."/>
        </authorList>
    </citation>
    <scope>NUCLEOTIDE SEQUENCE</scope>
    <source>
        <strain evidence="2">BAD-10</strain>
    </source>
</reference>
<gene>
    <name evidence="2" type="ORF">KCG48_13530</name>
</gene>
<dbReference type="Pfam" id="PF00583">
    <property type="entry name" value="Acetyltransf_1"/>
    <property type="match status" value="1"/>
</dbReference>
<feature type="domain" description="N-acetyltransferase" evidence="1">
    <location>
        <begin position="2"/>
        <end position="145"/>
    </location>
</feature>
<dbReference type="PROSITE" id="PS51186">
    <property type="entry name" value="GNAT"/>
    <property type="match status" value="1"/>
</dbReference>
<dbReference type="PANTHER" id="PTHR43617:SF2">
    <property type="entry name" value="UPF0039 PROTEIN SLL0451"/>
    <property type="match status" value="1"/>
</dbReference>
<dbReference type="InterPro" id="IPR000182">
    <property type="entry name" value="GNAT_dom"/>
</dbReference>
<evidence type="ECO:0000313" key="3">
    <source>
        <dbReference type="Proteomes" id="UP000675379"/>
    </source>
</evidence>
<organism evidence="2 3">
    <name type="scientific">Proteiniclasticum sediminis</name>
    <dbReference type="NCBI Taxonomy" id="2804028"/>
    <lineage>
        <taxon>Bacteria</taxon>
        <taxon>Bacillati</taxon>
        <taxon>Bacillota</taxon>
        <taxon>Clostridia</taxon>
        <taxon>Eubacteriales</taxon>
        <taxon>Clostridiaceae</taxon>
        <taxon>Proteiniclasticum</taxon>
    </lineage>
</organism>
<comment type="caution">
    <text evidence="2">The sequence shown here is derived from an EMBL/GenBank/DDBJ whole genome shotgun (WGS) entry which is preliminary data.</text>
</comment>